<dbReference type="SUPFAM" id="SSF52047">
    <property type="entry name" value="RNI-like"/>
    <property type="match status" value="1"/>
</dbReference>
<feature type="domain" description="F-box" evidence="1">
    <location>
        <begin position="16"/>
        <end position="69"/>
    </location>
</feature>
<organism evidence="2 3">
    <name type="scientific">Heracleum sosnowskyi</name>
    <dbReference type="NCBI Taxonomy" id="360622"/>
    <lineage>
        <taxon>Eukaryota</taxon>
        <taxon>Viridiplantae</taxon>
        <taxon>Streptophyta</taxon>
        <taxon>Embryophyta</taxon>
        <taxon>Tracheophyta</taxon>
        <taxon>Spermatophyta</taxon>
        <taxon>Magnoliopsida</taxon>
        <taxon>eudicotyledons</taxon>
        <taxon>Gunneridae</taxon>
        <taxon>Pentapetalae</taxon>
        <taxon>asterids</taxon>
        <taxon>campanulids</taxon>
        <taxon>Apiales</taxon>
        <taxon>Apiaceae</taxon>
        <taxon>Apioideae</taxon>
        <taxon>apioid superclade</taxon>
        <taxon>Tordylieae</taxon>
        <taxon>Tordyliinae</taxon>
        <taxon>Heracleum</taxon>
    </lineage>
</organism>
<accession>A0AAD8MJ27</accession>
<evidence type="ECO:0000313" key="2">
    <source>
        <dbReference type="EMBL" id="KAK1374524.1"/>
    </source>
</evidence>
<proteinExistence type="predicted"/>
<dbReference type="InterPro" id="IPR001810">
    <property type="entry name" value="F-box_dom"/>
</dbReference>
<dbReference type="Pfam" id="PF08387">
    <property type="entry name" value="FBD"/>
    <property type="match status" value="1"/>
</dbReference>
<reference evidence="2" key="1">
    <citation type="submission" date="2023-02" db="EMBL/GenBank/DDBJ databases">
        <title>Genome of toxic invasive species Heracleum sosnowskyi carries increased number of genes despite the absence of recent whole-genome duplications.</title>
        <authorList>
            <person name="Schelkunov M."/>
            <person name="Shtratnikova V."/>
            <person name="Makarenko M."/>
            <person name="Klepikova A."/>
            <person name="Omelchenko D."/>
            <person name="Novikova G."/>
            <person name="Obukhova E."/>
            <person name="Bogdanov V."/>
            <person name="Penin A."/>
            <person name="Logacheva M."/>
        </authorList>
    </citation>
    <scope>NUCLEOTIDE SEQUENCE</scope>
    <source>
        <strain evidence="2">Hsosn_3</strain>
        <tissue evidence="2">Leaf</tissue>
    </source>
</reference>
<dbReference type="Pfam" id="PF23622">
    <property type="entry name" value="LRR_At1g61320_AtMIF1"/>
    <property type="match status" value="1"/>
</dbReference>
<dbReference type="PROSITE" id="PS50181">
    <property type="entry name" value="FBOX"/>
    <property type="match status" value="1"/>
</dbReference>
<name>A0AAD8MJ27_9APIA</name>
<dbReference type="Gene3D" id="3.80.10.10">
    <property type="entry name" value="Ribonuclease Inhibitor"/>
    <property type="match status" value="1"/>
</dbReference>
<evidence type="ECO:0000313" key="3">
    <source>
        <dbReference type="Proteomes" id="UP001237642"/>
    </source>
</evidence>
<gene>
    <name evidence="2" type="ORF">POM88_030717</name>
</gene>
<dbReference type="SUPFAM" id="SSF81383">
    <property type="entry name" value="F-box domain"/>
    <property type="match status" value="1"/>
</dbReference>
<sequence length="441" mass="50317">MASNAKKKRRHCGDAVDRLNNLPDNFIDRILVYLPIHDVARTSVLSKTWRDIWRTHPLLVFNDDFFAKFVSTKVSRKDKLAQLSKALGTITDILLLHRGPILKFHLSIPPDSPSRQCLRTDFWIQCLSNNGIRDLEIFNKSLFPYRMPSYLFSCPGLSYLTLTNCILNPPSRFGGFYNLISVKLTNVLITAETSFGTKLEQLILERCTGIEHLGSLFIPDNNLGVLMITDSRELDWELFECSEKLKLTSLMLTGVANSKKKDINLEKLVSNMPRINSLLFDGHFCKFLEPGEAISERPITKMENLNSLSFEGVEFHDLVQIQYVLCLIGSSPNLQYLLIEQGPKVKSLDGMEEFLSIEPFLQSPNSIDMILYHLRTVEIRCTVGSRAELQFIQFLLASSPSLRRLTFTYDTSISDPREKLRISLKIKQFRSASTAAQVVWK</sequence>
<dbReference type="InterPro" id="IPR036047">
    <property type="entry name" value="F-box-like_dom_sf"/>
</dbReference>
<reference evidence="2" key="2">
    <citation type="submission" date="2023-05" db="EMBL/GenBank/DDBJ databases">
        <authorList>
            <person name="Schelkunov M.I."/>
        </authorList>
    </citation>
    <scope>NUCLEOTIDE SEQUENCE</scope>
    <source>
        <strain evidence="2">Hsosn_3</strain>
        <tissue evidence="2">Leaf</tissue>
    </source>
</reference>
<dbReference type="SMART" id="SM00579">
    <property type="entry name" value="FBD"/>
    <property type="match status" value="1"/>
</dbReference>
<dbReference type="AlphaFoldDB" id="A0AAD8MJ27"/>
<comment type="caution">
    <text evidence="2">The sequence shown here is derived from an EMBL/GenBank/DDBJ whole genome shotgun (WGS) entry which is preliminary data.</text>
</comment>
<dbReference type="PANTHER" id="PTHR31639:SF312">
    <property type="entry name" value="CYCLIN-LIKE F-BOX"/>
    <property type="match status" value="1"/>
</dbReference>
<dbReference type="EMBL" id="JAUIZM010000007">
    <property type="protein sequence ID" value="KAK1374524.1"/>
    <property type="molecule type" value="Genomic_DNA"/>
</dbReference>
<evidence type="ECO:0000259" key="1">
    <source>
        <dbReference type="PROSITE" id="PS50181"/>
    </source>
</evidence>
<dbReference type="PANTHER" id="PTHR31639">
    <property type="entry name" value="F-BOX PROTEIN-LIKE"/>
    <property type="match status" value="1"/>
</dbReference>
<dbReference type="InterPro" id="IPR006566">
    <property type="entry name" value="FBD"/>
</dbReference>
<keyword evidence="3" id="KW-1185">Reference proteome</keyword>
<dbReference type="InterPro" id="IPR055357">
    <property type="entry name" value="LRR_At1g61320_AtMIF1"/>
</dbReference>
<dbReference type="Proteomes" id="UP001237642">
    <property type="component" value="Unassembled WGS sequence"/>
</dbReference>
<dbReference type="Pfam" id="PF00646">
    <property type="entry name" value="F-box"/>
    <property type="match status" value="1"/>
</dbReference>
<dbReference type="InterPro" id="IPR032675">
    <property type="entry name" value="LRR_dom_sf"/>
</dbReference>
<protein>
    <submittedName>
        <fullName evidence="2">F-box domain-containing protein</fullName>
    </submittedName>
</protein>
<dbReference type="Gene3D" id="1.20.1280.50">
    <property type="match status" value="1"/>
</dbReference>